<dbReference type="Pfam" id="PF00488">
    <property type="entry name" value="MutS_V"/>
    <property type="match status" value="1"/>
</dbReference>
<dbReference type="GO" id="GO:0005524">
    <property type="term" value="F:ATP binding"/>
    <property type="evidence" value="ECO:0007669"/>
    <property type="project" value="UniProtKB-KW"/>
</dbReference>
<dbReference type="SMART" id="SM00534">
    <property type="entry name" value="MUTSac"/>
    <property type="match status" value="1"/>
</dbReference>
<keyword evidence="1" id="KW-0547">Nucleotide-binding</keyword>
<dbReference type="GO" id="GO:0006298">
    <property type="term" value="P:mismatch repair"/>
    <property type="evidence" value="ECO:0007669"/>
    <property type="project" value="InterPro"/>
</dbReference>
<evidence type="ECO:0000256" key="2">
    <source>
        <dbReference type="ARBA" id="ARBA00022840"/>
    </source>
</evidence>
<protein>
    <submittedName>
        <fullName evidence="5">MutS2 protein</fullName>
    </submittedName>
</protein>
<evidence type="ECO:0000259" key="4">
    <source>
        <dbReference type="SMART" id="SM00534"/>
    </source>
</evidence>
<dbReference type="GO" id="GO:0030983">
    <property type="term" value="F:mismatched DNA binding"/>
    <property type="evidence" value="ECO:0007669"/>
    <property type="project" value="InterPro"/>
</dbReference>
<name>A0A2N0UJ30_9FIRM</name>
<reference evidence="5" key="1">
    <citation type="journal article" date="2018" name="Environ. Microbiol.">
        <title>Sporulation capability and amylosome conservation among diverse human colonic and rumen isolates of the keystone starch-degrader Ruminococcus bromii.</title>
        <authorList>
            <person name="Mukhopadhya I."/>
            <person name="Morais S."/>
            <person name="Laverde-Gomez J."/>
            <person name="Sheridan P.O."/>
            <person name="Walker A.W."/>
            <person name="Kelly W."/>
            <person name="Klieve A.V."/>
            <person name="Ouwerkerk D."/>
            <person name="Duncan S.H."/>
            <person name="Louis P."/>
            <person name="Koropatkin N."/>
            <person name="Cockburn D."/>
            <person name="Kibler R."/>
            <person name="Cooper P.J."/>
            <person name="Sandoval C."/>
            <person name="Crost E."/>
            <person name="Juge N."/>
            <person name="Bayer E.A."/>
            <person name="Flint H.J."/>
        </authorList>
    </citation>
    <scope>NUCLEOTIDE SEQUENCE [LARGE SCALE GENOMIC DNA]</scope>
    <source>
        <strain evidence="5">ATCC 27255</strain>
    </source>
</reference>
<keyword evidence="2" id="KW-0067">ATP-binding</keyword>
<evidence type="ECO:0000313" key="6">
    <source>
        <dbReference type="Proteomes" id="UP000233425"/>
    </source>
</evidence>
<evidence type="ECO:0000256" key="1">
    <source>
        <dbReference type="ARBA" id="ARBA00022741"/>
    </source>
</evidence>
<gene>
    <name evidence="5" type="primary">mutS2_2</name>
    <name evidence="5" type="ORF">RBATCC27255_01864</name>
</gene>
<feature type="domain" description="DNA mismatch repair proteins mutS family" evidence="4">
    <location>
        <begin position="375"/>
        <end position="563"/>
    </location>
</feature>
<comment type="caution">
    <text evidence="5">The sequence shown here is derived from an EMBL/GenBank/DDBJ whole genome shotgun (WGS) entry which is preliminary data.</text>
</comment>
<dbReference type="AlphaFoldDB" id="A0A2N0UJ30"/>
<dbReference type="GO" id="GO:0140664">
    <property type="term" value="F:ATP-dependent DNA damage sensor activity"/>
    <property type="evidence" value="ECO:0007669"/>
    <property type="project" value="InterPro"/>
</dbReference>
<dbReference type="InterPro" id="IPR000432">
    <property type="entry name" value="DNA_mismatch_repair_MutS_C"/>
</dbReference>
<accession>A0A2N0UJ30</accession>
<dbReference type="InterPro" id="IPR027417">
    <property type="entry name" value="P-loop_NTPase"/>
</dbReference>
<dbReference type="EMBL" id="NNSR01000073">
    <property type="protein sequence ID" value="PKD26997.1"/>
    <property type="molecule type" value="Genomic_DNA"/>
</dbReference>
<dbReference type="Proteomes" id="UP000233425">
    <property type="component" value="Unassembled WGS sequence"/>
</dbReference>
<evidence type="ECO:0000313" key="5">
    <source>
        <dbReference type="EMBL" id="PKD26997.1"/>
    </source>
</evidence>
<proteinExistence type="predicted"/>
<dbReference type="SUPFAM" id="SSF52540">
    <property type="entry name" value="P-loop containing nucleoside triphosphate hydrolases"/>
    <property type="match status" value="1"/>
</dbReference>
<keyword evidence="6" id="KW-1185">Reference proteome</keyword>
<dbReference type="PANTHER" id="PTHR11361:SF34">
    <property type="entry name" value="DNA MISMATCH REPAIR PROTEIN MSH1, MITOCHONDRIAL"/>
    <property type="match status" value="1"/>
</dbReference>
<evidence type="ECO:0000256" key="3">
    <source>
        <dbReference type="ARBA" id="ARBA00023125"/>
    </source>
</evidence>
<keyword evidence="3" id="KW-0238">DNA-binding</keyword>
<dbReference type="InterPro" id="IPR045076">
    <property type="entry name" value="MutS"/>
</dbReference>
<organism evidence="5 6">
    <name type="scientific">Ruminococcus bromii</name>
    <dbReference type="NCBI Taxonomy" id="40518"/>
    <lineage>
        <taxon>Bacteria</taxon>
        <taxon>Bacillati</taxon>
        <taxon>Bacillota</taxon>
        <taxon>Clostridia</taxon>
        <taxon>Eubacteriales</taxon>
        <taxon>Oscillospiraceae</taxon>
        <taxon>Ruminococcus</taxon>
    </lineage>
</organism>
<dbReference type="Gene3D" id="3.40.50.300">
    <property type="entry name" value="P-loop containing nucleotide triphosphate hydrolases"/>
    <property type="match status" value="1"/>
</dbReference>
<dbReference type="PANTHER" id="PTHR11361">
    <property type="entry name" value="DNA MISMATCH REPAIR PROTEIN MUTS FAMILY MEMBER"/>
    <property type="match status" value="1"/>
</dbReference>
<sequence length="573" mass="64616">MENFSLLHPTNSNAAYRTLNKEALNDLSVDFICDALTKEQYERNSIKQLLINITDDEEVIKYRCDVFEDFLRFPKLRDDLSALLVKLNDLREIERFQKDTEASSLWQLVNRLREMDGYVDCITRIKNTLETIDVRSEGLLELKKNVKSIYNDSGFPDLKKDIIDTLAKAQKLKSITLGVNLDDLLRPKSVGVISLNDKEFTDSGILKRFMKFTNRDGELHHGNDVSGFLSFHPSNPSTSQFGLGQFVVGAQQDVNHTMNSSLTGADPMSDALKNVVTDILRRTVNDIKSMLNRYVNVNGYSFVSLMPEIIFYIRFAELCDRMKKKNLPLCKAEVLPKEERNCFLKDVYNLKLGIKSANGENLDIVTNDIDFNDDRRIYILTGPNRGGKTTITQAVGLAFLLAQNGIYVPATQMKFSPCDSIFTHFPADENDTVDLGRLGEESKRLAEIFSSASRYSLLLLNESLATTNVAEGLYIARDVVKSMRYLGTRAIFNTHMHDLARNLDEVNTTVKGDSKVESLVTGVENGQRSFKVFIAPPQGVSYAKDIAEKYGVTFDKIKKQIDRQRVAAPGSGR</sequence>
<dbReference type="RefSeq" id="WP_101029773.1">
    <property type="nucleotide sequence ID" value="NZ_CABMMZ010000073.1"/>
</dbReference>
<dbReference type="GO" id="GO:0005829">
    <property type="term" value="C:cytosol"/>
    <property type="evidence" value="ECO:0007669"/>
    <property type="project" value="TreeGrafter"/>
</dbReference>